<comment type="caution">
    <text evidence="1">The sequence shown here is derived from an EMBL/GenBank/DDBJ whole genome shotgun (WGS) entry which is preliminary data.</text>
</comment>
<keyword evidence="2" id="KW-1185">Reference proteome</keyword>
<dbReference type="AlphaFoldDB" id="A0A8X6MBE6"/>
<dbReference type="PANTHER" id="PTHR33244:SF3">
    <property type="entry name" value="PEPTIDASE A2 DOMAIN-CONTAINING PROTEIN"/>
    <property type="match status" value="1"/>
</dbReference>
<name>A0A8X6MBE6_NEPPI</name>
<proteinExistence type="predicted"/>
<organism evidence="1 2">
    <name type="scientific">Nephila pilipes</name>
    <name type="common">Giant wood spider</name>
    <name type="synonym">Nephila maculata</name>
    <dbReference type="NCBI Taxonomy" id="299642"/>
    <lineage>
        <taxon>Eukaryota</taxon>
        <taxon>Metazoa</taxon>
        <taxon>Ecdysozoa</taxon>
        <taxon>Arthropoda</taxon>
        <taxon>Chelicerata</taxon>
        <taxon>Arachnida</taxon>
        <taxon>Araneae</taxon>
        <taxon>Araneomorphae</taxon>
        <taxon>Entelegynae</taxon>
        <taxon>Araneoidea</taxon>
        <taxon>Nephilidae</taxon>
        <taxon>Nephila</taxon>
    </lineage>
</organism>
<dbReference type="PANTHER" id="PTHR33244">
    <property type="entry name" value="INTEGRASE CATALYTIC DOMAIN-CONTAINING PROTEIN-RELATED"/>
    <property type="match status" value="1"/>
</dbReference>
<accession>A0A8X6MBE6</accession>
<dbReference type="OrthoDB" id="6771493at2759"/>
<evidence type="ECO:0000313" key="1">
    <source>
        <dbReference type="EMBL" id="GFS43626.1"/>
    </source>
</evidence>
<sequence>MVERNTPISGLNLSPAQMMFNRRLKTKLPISNKLLNAELFNNIREKSIETQYIQKLHYDKTAHPLPELKQEEDVRILNFKNKTWESAKIVSKHKLHPRSYFTKNQSGKILRPNRKHIRKSNTSFHIETDPNDISTFHSDSEVVLNPQNMQHRNESNCNVQRRSNRVRKPPSYLNDFVV</sequence>
<protein>
    <submittedName>
        <fullName evidence="1">Integrase catalytic domain-containing protein</fullName>
    </submittedName>
</protein>
<dbReference type="Proteomes" id="UP000887013">
    <property type="component" value="Unassembled WGS sequence"/>
</dbReference>
<dbReference type="EMBL" id="BMAW01044255">
    <property type="protein sequence ID" value="GFS43626.1"/>
    <property type="molecule type" value="Genomic_DNA"/>
</dbReference>
<reference evidence="1" key="1">
    <citation type="submission" date="2020-08" db="EMBL/GenBank/DDBJ databases">
        <title>Multicomponent nature underlies the extraordinary mechanical properties of spider dragline silk.</title>
        <authorList>
            <person name="Kono N."/>
            <person name="Nakamura H."/>
            <person name="Mori M."/>
            <person name="Yoshida Y."/>
            <person name="Ohtoshi R."/>
            <person name="Malay A.D."/>
            <person name="Moran D.A.P."/>
            <person name="Tomita M."/>
            <person name="Numata K."/>
            <person name="Arakawa K."/>
        </authorList>
    </citation>
    <scope>NUCLEOTIDE SEQUENCE</scope>
</reference>
<gene>
    <name evidence="1" type="primary">AVEN_147058_1</name>
    <name evidence="1" type="ORF">NPIL_254691</name>
</gene>
<evidence type="ECO:0000313" key="2">
    <source>
        <dbReference type="Proteomes" id="UP000887013"/>
    </source>
</evidence>